<feature type="coiled-coil region" evidence="4">
    <location>
        <begin position="265"/>
        <end position="322"/>
    </location>
</feature>
<dbReference type="Gene3D" id="6.10.340.10">
    <property type="match status" value="1"/>
</dbReference>
<dbReference type="Pfam" id="PF00015">
    <property type="entry name" value="MCPsignal"/>
    <property type="match status" value="1"/>
</dbReference>
<evidence type="ECO:0000256" key="5">
    <source>
        <dbReference type="SAM" id="Phobius"/>
    </source>
</evidence>
<comment type="similarity">
    <text evidence="2">Belongs to the methyl-accepting chemotaxis (MCP) protein family.</text>
</comment>
<dbReference type="AlphaFoldDB" id="A0A560FXN2"/>
<dbReference type="PROSITE" id="PS50111">
    <property type="entry name" value="CHEMOTAXIS_TRANSDUC_2"/>
    <property type="match status" value="1"/>
</dbReference>
<keyword evidence="5" id="KW-0812">Transmembrane</keyword>
<dbReference type="InterPro" id="IPR003660">
    <property type="entry name" value="HAMP_dom"/>
</dbReference>
<organism evidence="8 9">
    <name type="scientific">Nitrospirillum amazonense</name>
    <dbReference type="NCBI Taxonomy" id="28077"/>
    <lineage>
        <taxon>Bacteria</taxon>
        <taxon>Pseudomonadati</taxon>
        <taxon>Pseudomonadota</taxon>
        <taxon>Alphaproteobacteria</taxon>
        <taxon>Rhodospirillales</taxon>
        <taxon>Azospirillaceae</taxon>
        <taxon>Nitrospirillum</taxon>
    </lineage>
</organism>
<accession>A0A560FXN2</accession>
<keyword evidence="4" id="KW-0175">Coiled coil</keyword>
<dbReference type="InterPro" id="IPR004089">
    <property type="entry name" value="MCPsignal_dom"/>
</dbReference>
<dbReference type="PANTHER" id="PTHR32089:SF112">
    <property type="entry name" value="LYSOZYME-LIKE PROTEIN-RELATED"/>
    <property type="match status" value="1"/>
</dbReference>
<name>A0A560FXN2_9PROT</name>
<keyword evidence="5" id="KW-0472">Membrane</keyword>
<evidence type="ECO:0000256" key="4">
    <source>
        <dbReference type="SAM" id="Coils"/>
    </source>
</evidence>
<evidence type="ECO:0000256" key="2">
    <source>
        <dbReference type="ARBA" id="ARBA00029447"/>
    </source>
</evidence>
<dbReference type="GO" id="GO:0007165">
    <property type="term" value="P:signal transduction"/>
    <property type="evidence" value="ECO:0007669"/>
    <property type="project" value="UniProtKB-KW"/>
</dbReference>
<dbReference type="PROSITE" id="PS50885">
    <property type="entry name" value="HAMP"/>
    <property type="match status" value="1"/>
</dbReference>
<evidence type="ECO:0000259" key="7">
    <source>
        <dbReference type="PROSITE" id="PS50885"/>
    </source>
</evidence>
<dbReference type="Pfam" id="PF00672">
    <property type="entry name" value="HAMP"/>
    <property type="match status" value="1"/>
</dbReference>
<evidence type="ECO:0000313" key="8">
    <source>
        <dbReference type="EMBL" id="TWB26384.1"/>
    </source>
</evidence>
<dbReference type="GO" id="GO:0016020">
    <property type="term" value="C:membrane"/>
    <property type="evidence" value="ECO:0007669"/>
    <property type="project" value="InterPro"/>
</dbReference>
<evidence type="ECO:0000259" key="6">
    <source>
        <dbReference type="PROSITE" id="PS50111"/>
    </source>
</evidence>
<proteinExistence type="inferred from homology"/>
<dbReference type="EMBL" id="VITO01000008">
    <property type="protein sequence ID" value="TWB26384.1"/>
    <property type="molecule type" value="Genomic_DNA"/>
</dbReference>
<keyword evidence="1 3" id="KW-0807">Transducer</keyword>
<keyword evidence="5" id="KW-1133">Transmembrane helix</keyword>
<evidence type="ECO:0000256" key="3">
    <source>
        <dbReference type="PROSITE-ProRule" id="PRU00284"/>
    </source>
</evidence>
<evidence type="ECO:0000313" key="9">
    <source>
        <dbReference type="Proteomes" id="UP000316545"/>
    </source>
</evidence>
<dbReference type="SMART" id="SM00304">
    <property type="entry name" value="HAMP"/>
    <property type="match status" value="1"/>
</dbReference>
<evidence type="ECO:0000256" key="1">
    <source>
        <dbReference type="ARBA" id="ARBA00023224"/>
    </source>
</evidence>
<reference evidence="8 9" key="1">
    <citation type="submission" date="2019-06" db="EMBL/GenBank/DDBJ databases">
        <title>Genomic Encyclopedia of Type Strains, Phase IV (KMG-V): Genome sequencing to study the core and pangenomes of soil and plant-associated prokaryotes.</title>
        <authorList>
            <person name="Whitman W."/>
        </authorList>
    </citation>
    <scope>NUCLEOTIDE SEQUENCE [LARGE SCALE GENOMIC DNA]</scope>
    <source>
        <strain evidence="8 9">BR 11865</strain>
    </source>
</reference>
<keyword evidence="9" id="KW-1185">Reference proteome</keyword>
<dbReference type="Proteomes" id="UP000316545">
    <property type="component" value="Unassembled WGS sequence"/>
</dbReference>
<comment type="caution">
    <text evidence="8">The sequence shown here is derived from an EMBL/GenBank/DDBJ whole genome shotgun (WGS) entry which is preliminary data.</text>
</comment>
<sequence>MRFDDLPMALKLFAAPAIGLVALVAMAVASHQVVGGITGTAREVGEVRFVATAELLSASSELNGAAKDLYYALAAATAGGDAKASVAMLDGVVQRMGKAKEAVERAKDRLPDGKTKAELATVGQDIDKLGQPVGFVKDMLGIDAQSAVSFLEPLRASLQGVQDRLNAAAAHERTTAATAIKDMDASATATQTLSTIIVLIVVLGVAAITFVIVRMLKGSIDRISSATEALAAGNTAVNIEALARKDELGAIVGALAVFRANLADRDRLTREQAEAEKRAEGEKRQASLRIADSLESSVHSLVERLNAAVQQLAGNARGLSDQAQVGQERTTVVDRAVTEANSNVQAVASAAEELSVSFGEISGQVTRAATMATNARVRVEESTQQMERLQNQGDRIGSVVRLISEIASQTNLLALNATIEAARAGEAGKGFAVVASEVKSLATQTAKATEEIGGQITSMQGATREAVAAIAAIQQTVNEITTISSAIAAAVEQQEAATREIARNVQMASQGTAVVAENVAGLQAIADSTHRSSDEVLSSSQVLGTETSALSASVSRAIASLRAA</sequence>
<protein>
    <submittedName>
        <fullName evidence="8">Methyl-accepting chemotaxis protein</fullName>
    </submittedName>
</protein>
<dbReference type="RefSeq" id="WP_186464395.1">
    <property type="nucleotide sequence ID" value="NZ_JAYNFR010000038.1"/>
</dbReference>
<dbReference type="SMART" id="SM00283">
    <property type="entry name" value="MA"/>
    <property type="match status" value="1"/>
</dbReference>
<dbReference type="Gene3D" id="1.10.287.950">
    <property type="entry name" value="Methyl-accepting chemotaxis protein"/>
    <property type="match status" value="1"/>
</dbReference>
<dbReference type="PANTHER" id="PTHR32089">
    <property type="entry name" value="METHYL-ACCEPTING CHEMOTAXIS PROTEIN MCPB"/>
    <property type="match status" value="1"/>
</dbReference>
<feature type="domain" description="HAMP" evidence="7">
    <location>
        <begin position="214"/>
        <end position="267"/>
    </location>
</feature>
<dbReference type="SUPFAM" id="SSF58104">
    <property type="entry name" value="Methyl-accepting chemotaxis protein (MCP) signaling domain"/>
    <property type="match status" value="1"/>
</dbReference>
<feature type="domain" description="Methyl-accepting transducer" evidence="6">
    <location>
        <begin position="301"/>
        <end position="533"/>
    </location>
</feature>
<feature type="transmembrane region" description="Helical" evidence="5">
    <location>
        <begin position="193"/>
        <end position="213"/>
    </location>
</feature>
<gene>
    <name evidence="8" type="ORF">FBZ88_108149</name>
</gene>